<protein>
    <recommendedName>
        <fullName evidence="1">MULE transposase domain-containing protein</fullName>
    </recommendedName>
</protein>
<accession>A0A444XR57</accession>
<keyword evidence="3" id="KW-1185">Reference proteome</keyword>
<proteinExistence type="predicted"/>
<dbReference type="InterPro" id="IPR018289">
    <property type="entry name" value="MULE_transposase_dom"/>
</dbReference>
<evidence type="ECO:0000313" key="3">
    <source>
        <dbReference type="Proteomes" id="UP000289738"/>
    </source>
</evidence>
<dbReference type="EMBL" id="SDMP01000019">
    <property type="protein sequence ID" value="RYQ92227.1"/>
    <property type="molecule type" value="Genomic_DNA"/>
</dbReference>
<dbReference type="Proteomes" id="UP000289738">
    <property type="component" value="Chromosome B09"/>
</dbReference>
<dbReference type="AlphaFoldDB" id="A0A444XR57"/>
<dbReference type="Pfam" id="PF10551">
    <property type="entry name" value="MULE"/>
    <property type="match status" value="1"/>
</dbReference>
<sequence length="577" mass="66723">MTLNLIVNPKLLGHQQRQLRSRNPVASPSFSTLAVLVCTHPLRPRSPSTHTLRRCLFGSPLCAAIGVAIRELGASIVHESITSLFPRNDYHAELFLHKEAAIAVQGFRPRASSMEFSILEGGLNSTLIDVHENNSTKGNEQLNVNDVVIQQGSKQVKLFPTHDFFLFLIRYLGHRNFMQIMQRKLGSQEHKFRQDEEESKIPINQYIHYNREAYWESRVKAATRANRITAMRCRARMYVMLDKEKESWIVSRLELRHSHPYSAKKSIHYHEYRELTMHAKSSLRITTRSNKTYLALVNEVGGSSNLSFSEKDVKNYITNKLRCADENAYFKEMMNYFMRMKEINLNFFYAIDADEANKFRSALWIDARCRVSYEYYRNVMSFDTSTEEIGMYTNGSIVKAFMHGLLFASFINVNHHGKSTLLGCALLENEEILSEIRENCTKGIITDQCKAMAGAIRKVQPNTVHRWCIWHILKKILAKLRGYAWYIKLNAKMSHIVRNSPFMDSFDGTLDVVILLCLSQTLLLTFMPIDESGFQYSLRRSESMHPFYGRFLFCKGGLVQFVHEYDNVLGNKEQKEL</sequence>
<evidence type="ECO:0000259" key="1">
    <source>
        <dbReference type="Pfam" id="PF10551"/>
    </source>
</evidence>
<organism evidence="2 3">
    <name type="scientific">Arachis hypogaea</name>
    <name type="common">Peanut</name>
    <dbReference type="NCBI Taxonomy" id="3818"/>
    <lineage>
        <taxon>Eukaryota</taxon>
        <taxon>Viridiplantae</taxon>
        <taxon>Streptophyta</taxon>
        <taxon>Embryophyta</taxon>
        <taxon>Tracheophyta</taxon>
        <taxon>Spermatophyta</taxon>
        <taxon>Magnoliopsida</taxon>
        <taxon>eudicotyledons</taxon>
        <taxon>Gunneridae</taxon>
        <taxon>Pentapetalae</taxon>
        <taxon>rosids</taxon>
        <taxon>fabids</taxon>
        <taxon>Fabales</taxon>
        <taxon>Fabaceae</taxon>
        <taxon>Papilionoideae</taxon>
        <taxon>50 kb inversion clade</taxon>
        <taxon>dalbergioids sensu lato</taxon>
        <taxon>Dalbergieae</taxon>
        <taxon>Pterocarpus clade</taxon>
        <taxon>Arachis</taxon>
    </lineage>
</organism>
<reference evidence="2 3" key="1">
    <citation type="submission" date="2019-01" db="EMBL/GenBank/DDBJ databases">
        <title>Sequencing of cultivated peanut Arachis hypogaea provides insights into genome evolution and oil improvement.</title>
        <authorList>
            <person name="Chen X."/>
        </authorList>
    </citation>
    <scope>NUCLEOTIDE SEQUENCE [LARGE SCALE GENOMIC DNA]</scope>
    <source>
        <strain evidence="3">cv. Fuhuasheng</strain>
        <tissue evidence="2">Leaves</tissue>
    </source>
</reference>
<comment type="caution">
    <text evidence="2">The sequence shown here is derived from an EMBL/GenBank/DDBJ whole genome shotgun (WGS) entry which is preliminary data.</text>
</comment>
<dbReference type="STRING" id="3818.A0A444XR57"/>
<gene>
    <name evidence="2" type="ORF">Ahy_B09g098410</name>
</gene>
<dbReference type="PANTHER" id="PTHR47718:SF13">
    <property type="entry name" value="OS09G0290500 PROTEIN"/>
    <property type="match status" value="1"/>
</dbReference>
<feature type="domain" description="MULE transposase" evidence="1">
    <location>
        <begin position="405"/>
        <end position="475"/>
    </location>
</feature>
<name>A0A444XR57_ARAHY</name>
<dbReference type="PANTHER" id="PTHR47718">
    <property type="entry name" value="OS01G0519700 PROTEIN"/>
    <property type="match status" value="1"/>
</dbReference>
<evidence type="ECO:0000313" key="2">
    <source>
        <dbReference type="EMBL" id="RYQ92227.1"/>
    </source>
</evidence>